<gene>
    <name evidence="1" type="ORF">KQ929_16430</name>
</gene>
<protein>
    <submittedName>
        <fullName evidence="1">Uncharacterized protein</fullName>
    </submittedName>
</protein>
<evidence type="ECO:0000313" key="2">
    <source>
        <dbReference type="Proteomes" id="UP000683497"/>
    </source>
</evidence>
<keyword evidence="2" id="KW-1185">Reference proteome</keyword>
<sequence>MNNFIELQEVSDEIGVDFIHVLKECINLNIPIIIDVSEYETIITGLTVNSGYHIEQFNMNRNTHSQFLQFSRWSGVELVSENNWLGSEYALYGHWVLSKNYINHCLRNRLQPFVKVSSLTPYCENEILPIGCNSGDIINIPPVLSIEKEKKEKIVELYLDGGFQKVKRKYSYFSQSNAQKERHAAKRESVLMAAIALYKKAPEVCSKNAKQWGELLWSRKEEFWEDGKAPLSEEEIIKLLRRALKFGCS</sequence>
<name>A0ABX8JZP7_9ENTR</name>
<evidence type="ECO:0000313" key="1">
    <source>
        <dbReference type="EMBL" id="QWW78817.1"/>
    </source>
</evidence>
<organism evidence="1 2">
    <name type="scientific">Leclercia pneumoniae</name>
    <dbReference type="NCBI Taxonomy" id="2815358"/>
    <lineage>
        <taxon>Bacteria</taxon>
        <taxon>Pseudomonadati</taxon>
        <taxon>Pseudomonadota</taxon>
        <taxon>Gammaproteobacteria</taxon>
        <taxon>Enterobacterales</taxon>
        <taxon>Enterobacteriaceae</taxon>
        <taxon>Leclercia</taxon>
    </lineage>
</organism>
<dbReference type="RefSeq" id="WP_207293055.1">
    <property type="nucleotide sequence ID" value="NZ_CP071383.1"/>
</dbReference>
<dbReference type="Proteomes" id="UP000683497">
    <property type="component" value="Chromosome"/>
</dbReference>
<dbReference type="EMBL" id="CP076838">
    <property type="protein sequence ID" value="QWW78817.1"/>
    <property type="molecule type" value="Genomic_DNA"/>
</dbReference>
<reference evidence="1 2" key="1">
    <citation type="submission" date="2021-06" db="EMBL/GenBank/DDBJ databases">
        <title>Leclercia pneumoniae sp. nov.</title>
        <authorList>
            <person name="Hoenemann M."/>
            <person name="Viehweger A."/>
            <person name="Dietze N."/>
        </authorList>
    </citation>
    <scope>NUCLEOTIDE SEQUENCE [LARGE SCALE GENOMIC DNA]</scope>
    <source>
        <strain evidence="2">49125</strain>
    </source>
</reference>
<accession>A0ABX8JZP7</accession>
<proteinExistence type="predicted"/>